<keyword evidence="4 6" id="KW-0238">DNA-binding</keyword>
<evidence type="ECO:0000313" key="9">
    <source>
        <dbReference type="EMBL" id="OOP72867.1"/>
    </source>
</evidence>
<dbReference type="Pfam" id="PF14659">
    <property type="entry name" value="Phage_int_SAM_3"/>
    <property type="match status" value="1"/>
</dbReference>
<dbReference type="SUPFAM" id="SSF56349">
    <property type="entry name" value="DNA breaking-rejoining enzymes"/>
    <property type="match status" value="1"/>
</dbReference>
<dbReference type="InterPro" id="IPR013762">
    <property type="entry name" value="Integrase-like_cat_sf"/>
</dbReference>
<dbReference type="PROSITE" id="PS51900">
    <property type="entry name" value="CB"/>
    <property type="match status" value="1"/>
</dbReference>
<dbReference type="InterPro" id="IPR050090">
    <property type="entry name" value="Tyrosine_recombinase_XerCD"/>
</dbReference>
<evidence type="ECO:0000256" key="2">
    <source>
        <dbReference type="ARBA" id="ARBA00008857"/>
    </source>
</evidence>
<dbReference type="InterPro" id="IPR044068">
    <property type="entry name" value="CB"/>
</dbReference>
<dbReference type="Proteomes" id="UP000190959">
    <property type="component" value="Unassembled WGS sequence"/>
</dbReference>
<protein>
    <submittedName>
        <fullName evidence="9">Site-specific integrase</fullName>
    </submittedName>
</protein>
<dbReference type="InterPro" id="IPR002104">
    <property type="entry name" value="Integrase_catalytic"/>
</dbReference>
<comment type="function">
    <text evidence="1">Site-specific tyrosine recombinase, which acts by catalyzing the cutting and rejoining of the recombining DNA molecules.</text>
</comment>
<keyword evidence="3" id="KW-0229">DNA integration</keyword>
<reference evidence="9 10" key="1">
    <citation type="submission" date="2017-02" db="EMBL/GenBank/DDBJ databases">
        <title>Genome sequence of Clostridium beijerinckii Br21.</title>
        <authorList>
            <person name="Fonseca B.C."/>
            <person name="Guazzaroni M.E."/>
            <person name="Riano-Pachon D.M."/>
            <person name="Reginatto V."/>
        </authorList>
    </citation>
    <scope>NUCLEOTIDE SEQUENCE [LARGE SCALE GENOMIC DNA]</scope>
    <source>
        <strain evidence="9 10">Br21</strain>
    </source>
</reference>
<organism evidence="9 10">
    <name type="scientific">Clostridium beijerinckii</name>
    <name type="common">Clostridium MP</name>
    <dbReference type="NCBI Taxonomy" id="1520"/>
    <lineage>
        <taxon>Bacteria</taxon>
        <taxon>Bacillati</taxon>
        <taxon>Bacillota</taxon>
        <taxon>Clostridia</taxon>
        <taxon>Eubacteriales</taxon>
        <taxon>Clostridiaceae</taxon>
        <taxon>Clostridium</taxon>
    </lineage>
</organism>
<dbReference type="InterPro" id="IPR004107">
    <property type="entry name" value="Integrase_SAM-like_N"/>
</dbReference>
<name>A0A1S9N5Q7_CLOBE</name>
<feature type="domain" description="Core-binding (CB)" evidence="8">
    <location>
        <begin position="62"/>
        <end position="145"/>
    </location>
</feature>
<feature type="domain" description="Tyr recombinase" evidence="7">
    <location>
        <begin position="173"/>
        <end position="373"/>
    </location>
</feature>
<dbReference type="PROSITE" id="PS51898">
    <property type="entry name" value="TYR_RECOMBINASE"/>
    <property type="match status" value="1"/>
</dbReference>
<dbReference type="GO" id="GO:0015074">
    <property type="term" value="P:DNA integration"/>
    <property type="evidence" value="ECO:0007669"/>
    <property type="project" value="UniProtKB-KW"/>
</dbReference>
<accession>A0A1S9N5Q7</accession>
<gene>
    <name evidence="9" type="ORF">CBEIBR21_13710</name>
</gene>
<keyword evidence="5" id="KW-0233">DNA recombination</keyword>
<dbReference type="InterPro" id="IPR028259">
    <property type="entry name" value="AP2-like_int_N"/>
</dbReference>
<evidence type="ECO:0000256" key="6">
    <source>
        <dbReference type="PROSITE-ProRule" id="PRU01248"/>
    </source>
</evidence>
<evidence type="ECO:0000256" key="1">
    <source>
        <dbReference type="ARBA" id="ARBA00003283"/>
    </source>
</evidence>
<dbReference type="PANTHER" id="PTHR30349">
    <property type="entry name" value="PHAGE INTEGRASE-RELATED"/>
    <property type="match status" value="1"/>
</dbReference>
<evidence type="ECO:0000256" key="3">
    <source>
        <dbReference type="ARBA" id="ARBA00022908"/>
    </source>
</evidence>
<comment type="caution">
    <text evidence="9">The sequence shown here is derived from an EMBL/GenBank/DDBJ whole genome shotgun (WGS) entry which is preliminary data.</text>
</comment>
<evidence type="ECO:0000256" key="5">
    <source>
        <dbReference type="ARBA" id="ARBA00023172"/>
    </source>
</evidence>
<dbReference type="PANTHER" id="PTHR30349:SF64">
    <property type="entry name" value="PROPHAGE INTEGRASE INTD-RELATED"/>
    <property type="match status" value="1"/>
</dbReference>
<dbReference type="AlphaFoldDB" id="A0A1S9N5Q7"/>
<sequence length="386" mass="44954">MEGSVRKKGNKWYYSFEVGKENGKRKKIERAGGSTKKEALESLRKAIIEFENAGSYIDESNISVSDYFDYWFKEYVLLNCKPNTQVSYKQLIQNHIKPQIGIYHLKKITPAKLQELINTKYRNGFSKNYLSNLYGVLSGAFKNAVYPYQLIKENPMTFVKMPKYNQKLINNLEDLKIITLEQYNTILKRFPYGSNMHIPLQIGFHTGMRAAEVMSLTWDCIDLNAHTIKVEKILYRNEFKQWVFGTPKTQSSYRTIKIGGTLISLLKRFHTDQKANKLRYGEYYIKNDYDFVCLKENGELLTTDSIKYLSRIVNYELNIPFKFHSLRHTHATMLLEAGANIKDIQERLGHSKSSITMDVYSHVTKKMSNDSVNIFENMLKINLPTT</sequence>
<dbReference type="Pfam" id="PF14657">
    <property type="entry name" value="Arm-DNA-bind_4"/>
    <property type="match status" value="1"/>
</dbReference>
<dbReference type="InterPro" id="IPR011010">
    <property type="entry name" value="DNA_brk_join_enz"/>
</dbReference>
<dbReference type="Pfam" id="PF00589">
    <property type="entry name" value="Phage_integrase"/>
    <property type="match status" value="1"/>
</dbReference>
<dbReference type="GO" id="GO:0006310">
    <property type="term" value="P:DNA recombination"/>
    <property type="evidence" value="ECO:0007669"/>
    <property type="project" value="UniProtKB-KW"/>
</dbReference>
<evidence type="ECO:0000259" key="7">
    <source>
        <dbReference type="PROSITE" id="PS51898"/>
    </source>
</evidence>
<dbReference type="EMBL" id="MWMH01000004">
    <property type="protein sequence ID" value="OOP72867.1"/>
    <property type="molecule type" value="Genomic_DNA"/>
</dbReference>
<dbReference type="Gene3D" id="1.10.443.10">
    <property type="entry name" value="Intergrase catalytic core"/>
    <property type="match status" value="1"/>
</dbReference>
<evidence type="ECO:0000259" key="8">
    <source>
        <dbReference type="PROSITE" id="PS51900"/>
    </source>
</evidence>
<proteinExistence type="inferred from homology"/>
<evidence type="ECO:0000256" key="4">
    <source>
        <dbReference type="ARBA" id="ARBA00023125"/>
    </source>
</evidence>
<dbReference type="Gene3D" id="1.10.150.130">
    <property type="match status" value="1"/>
</dbReference>
<dbReference type="CDD" id="cd01189">
    <property type="entry name" value="INT_ICEBs1_C_like"/>
    <property type="match status" value="1"/>
</dbReference>
<evidence type="ECO:0000313" key="10">
    <source>
        <dbReference type="Proteomes" id="UP000190959"/>
    </source>
</evidence>
<comment type="similarity">
    <text evidence="2">Belongs to the 'phage' integrase family.</text>
</comment>
<dbReference type="GO" id="GO:0003677">
    <property type="term" value="F:DNA binding"/>
    <property type="evidence" value="ECO:0007669"/>
    <property type="project" value="UniProtKB-UniRule"/>
</dbReference>
<dbReference type="RefSeq" id="WP_078115955.1">
    <property type="nucleotide sequence ID" value="NZ_MWMH01000004.1"/>
</dbReference>
<dbReference type="InterPro" id="IPR010998">
    <property type="entry name" value="Integrase_recombinase_N"/>
</dbReference>